<dbReference type="AlphaFoldDB" id="A0A915BUK8"/>
<dbReference type="WBParaSite" id="PgR060_g056_t01">
    <property type="protein sequence ID" value="PgR060_g056_t01"/>
    <property type="gene ID" value="PgR060_g056"/>
</dbReference>
<protein>
    <submittedName>
        <fullName evidence="2">Uncharacterized protein</fullName>
    </submittedName>
</protein>
<dbReference type="Proteomes" id="UP000887569">
    <property type="component" value="Unplaced"/>
</dbReference>
<proteinExistence type="predicted"/>
<sequence length="118" mass="13928">QRYCYIMYTKISHTSTISKMELSKRHAGRHIEIPAEMGKLLYKYPQRWASYSTNTRRDGQVTLQIPAEMGKLLYKYPQRWANYSTNSRRDGQITLQIPRRDGQITLQIPAEMGKLLYK</sequence>
<reference evidence="2" key="1">
    <citation type="submission" date="2022-11" db="UniProtKB">
        <authorList>
            <consortium name="WormBaseParasite"/>
        </authorList>
    </citation>
    <scope>IDENTIFICATION</scope>
</reference>
<keyword evidence="1" id="KW-1185">Reference proteome</keyword>
<organism evidence="1 2">
    <name type="scientific">Parascaris univalens</name>
    <name type="common">Nematode worm</name>
    <dbReference type="NCBI Taxonomy" id="6257"/>
    <lineage>
        <taxon>Eukaryota</taxon>
        <taxon>Metazoa</taxon>
        <taxon>Ecdysozoa</taxon>
        <taxon>Nematoda</taxon>
        <taxon>Chromadorea</taxon>
        <taxon>Rhabditida</taxon>
        <taxon>Spirurina</taxon>
        <taxon>Ascaridomorpha</taxon>
        <taxon>Ascaridoidea</taxon>
        <taxon>Ascarididae</taxon>
        <taxon>Parascaris</taxon>
    </lineage>
</organism>
<evidence type="ECO:0000313" key="2">
    <source>
        <dbReference type="WBParaSite" id="PgR060_g056_t01"/>
    </source>
</evidence>
<name>A0A915BUK8_PARUN</name>
<accession>A0A915BUK8</accession>
<evidence type="ECO:0000313" key="1">
    <source>
        <dbReference type="Proteomes" id="UP000887569"/>
    </source>
</evidence>